<sequence>MSPYLFVLAKEYLNRSLKTLTQNLNFNFHSKCAKLQVIHICFADDLLMCCRADEVSIKLMMRVFDHFSKVSGLQANLEKSSLYIAGVPMEFKDRILAELQLSAGSIPFKYLGVPLSSRKITIHRCMPLVEKIVERIRSWTSKFLSYAGRLQLIKSVLFEMQTYWAQIFLIPKKIIKLVNGICKNYLWTGSHENTHRAPITWETLCKSKAAGGLNIINYERWNKVALTKLLWAIMAKKDKLWIRWIHCHYMKQNDINTMEVPKQASWLVRKLFTAREWWANDIPAIESFVQNGRFSIQNAYLHATPRYPKVHWKALVMLTGILPKQQFILWMAIQRRLATVDRLANWGIQVTHSCVLCGCDIEETHDHLYFECPYSQSLWSGMLEWLSYRRKVENWEDEVQWLTTNVNNRNPRKTLLGVVFAAVVYHIWMKRNERRFQNQRREVKDRAKDIVMQVHITGQKKCKWTPILSTLNSYPNCNS</sequence>
<reference evidence="2" key="2">
    <citation type="submission" date="2025-08" db="UniProtKB">
        <authorList>
            <consortium name="RefSeq"/>
        </authorList>
    </citation>
    <scope>IDENTIFICATION</scope>
    <source>
        <tissue evidence="2">Leaf</tissue>
    </source>
</reference>
<evidence type="ECO:0000313" key="2">
    <source>
        <dbReference type="RefSeq" id="XP_075076894.1"/>
    </source>
</evidence>
<dbReference type="RefSeq" id="XP_075076894.1">
    <property type="nucleotide sequence ID" value="XM_075220793.1"/>
</dbReference>
<dbReference type="Proteomes" id="UP000790787">
    <property type="component" value="Chromosome 8"/>
</dbReference>
<gene>
    <name evidence="2" type="primary">LOC142163500</name>
</gene>
<accession>A0AC58RVX8</accession>
<proteinExistence type="predicted"/>
<evidence type="ECO:0000313" key="1">
    <source>
        <dbReference type="Proteomes" id="UP000790787"/>
    </source>
</evidence>
<reference evidence="1" key="1">
    <citation type="journal article" date="2014" name="Nat. Commun.">
        <title>The tobacco genome sequence and its comparison with those of tomato and potato.</title>
        <authorList>
            <person name="Sierro N."/>
            <person name="Battey J.N."/>
            <person name="Ouadi S."/>
            <person name="Bakaher N."/>
            <person name="Bovet L."/>
            <person name="Willig A."/>
            <person name="Goepfert S."/>
            <person name="Peitsch M.C."/>
            <person name="Ivanov N.V."/>
        </authorList>
    </citation>
    <scope>NUCLEOTIDE SEQUENCE [LARGE SCALE GENOMIC DNA]</scope>
</reference>
<keyword evidence="1" id="KW-1185">Reference proteome</keyword>
<organism evidence="1 2">
    <name type="scientific">Nicotiana tabacum</name>
    <name type="common">Common tobacco</name>
    <dbReference type="NCBI Taxonomy" id="4097"/>
    <lineage>
        <taxon>Eukaryota</taxon>
        <taxon>Viridiplantae</taxon>
        <taxon>Streptophyta</taxon>
        <taxon>Embryophyta</taxon>
        <taxon>Tracheophyta</taxon>
        <taxon>Spermatophyta</taxon>
        <taxon>Magnoliopsida</taxon>
        <taxon>eudicotyledons</taxon>
        <taxon>Gunneridae</taxon>
        <taxon>Pentapetalae</taxon>
        <taxon>asterids</taxon>
        <taxon>lamiids</taxon>
        <taxon>Solanales</taxon>
        <taxon>Solanaceae</taxon>
        <taxon>Nicotianoideae</taxon>
        <taxon>Nicotianeae</taxon>
        <taxon>Nicotiana</taxon>
    </lineage>
</organism>
<protein>
    <submittedName>
        <fullName evidence="2">Uncharacterized protein LOC142163500</fullName>
    </submittedName>
</protein>
<name>A0AC58RVX8_TOBAC</name>